<name>A0ABM7I2H3_MYCME</name>
<keyword evidence="4" id="KW-1185">Reference proteome</keyword>
<dbReference type="Pfam" id="PF09167">
    <property type="entry name" value="DUF1942"/>
    <property type="match status" value="1"/>
</dbReference>
<protein>
    <submittedName>
        <fullName evidence="3">Immunogenic protein MPT63</fullName>
    </submittedName>
</protein>
<evidence type="ECO:0000313" key="3">
    <source>
        <dbReference type="EMBL" id="BBX37093.1"/>
    </source>
</evidence>
<reference evidence="3 4" key="1">
    <citation type="journal article" date="2019" name="Emerg. Microbes Infect.">
        <title>Comprehensive subspecies identification of 175 nontuberculous mycobacteria species based on 7547 genomic profiles.</title>
        <authorList>
            <person name="Matsumoto Y."/>
            <person name="Kinjo T."/>
            <person name="Motooka D."/>
            <person name="Nabeya D."/>
            <person name="Jung N."/>
            <person name="Uechi K."/>
            <person name="Horii T."/>
            <person name="Iida T."/>
            <person name="Fujita J."/>
            <person name="Nakamura S."/>
        </authorList>
    </citation>
    <scope>NUCLEOTIDE SEQUENCE [LARGE SCALE GENOMIC DNA]</scope>
    <source>
        <strain evidence="3 4">JCM 12375</strain>
    </source>
</reference>
<dbReference type="EMBL" id="AP022567">
    <property type="protein sequence ID" value="BBX37093.1"/>
    <property type="molecule type" value="Genomic_DNA"/>
</dbReference>
<sequence length="171" mass="17788">MNTPRAAKGMKTAAALPGAVALVVALGFGGDVTASASPVGARFGNEQQFVDTDASVAGYNVMDLKPSGSNVLSVPLTGNVPVTGQLWYAPIAVTAVRGSVIPEMQSFNARTPDGRNYRMLDQTLAPDLGVSPMDEGQRTAGNIYFDVTGPPPTAVVYTDGAQDRLTWSAEQ</sequence>
<evidence type="ECO:0000259" key="2">
    <source>
        <dbReference type="Pfam" id="PF09167"/>
    </source>
</evidence>
<accession>A0ABM7I2H3</accession>
<gene>
    <name evidence="3" type="primary">mpt63</name>
    <name evidence="3" type="ORF">MMAGJ_63750</name>
</gene>
<evidence type="ECO:0000313" key="4">
    <source>
        <dbReference type="Proteomes" id="UP000465622"/>
    </source>
</evidence>
<dbReference type="InterPro" id="IPR015250">
    <property type="entry name" value="MPT63-like"/>
</dbReference>
<proteinExistence type="predicted"/>
<feature type="domain" description="MPT63-like" evidence="2">
    <location>
        <begin position="41"/>
        <end position="167"/>
    </location>
</feature>
<dbReference type="Proteomes" id="UP000465622">
    <property type="component" value="Chromosome"/>
</dbReference>
<dbReference type="Gene3D" id="2.60.40.1240">
    <property type="match status" value="1"/>
</dbReference>
<dbReference type="SUPFAM" id="SSF81982">
    <property type="entry name" value="Antigen MPT63/MPB63 (immunoprotective extracellular protein)"/>
    <property type="match status" value="1"/>
</dbReference>
<evidence type="ECO:0000256" key="1">
    <source>
        <dbReference type="ARBA" id="ARBA00022729"/>
    </source>
</evidence>
<keyword evidence="1" id="KW-0732">Signal</keyword>
<organism evidence="3 4">
    <name type="scientific">Mycolicibacterium mageritense</name>
    <name type="common">Mycobacterium mageritense</name>
    <dbReference type="NCBI Taxonomy" id="53462"/>
    <lineage>
        <taxon>Bacteria</taxon>
        <taxon>Bacillati</taxon>
        <taxon>Actinomycetota</taxon>
        <taxon>Actinomycetes</taxon>
        <taxon>Mycobacteriales</taxon>
        <taxon>Mycobacteriaceae</taxon>
        <taxon>Mycolicibacterium</taxon>
    </lineage>
</organism>
<dbReference type="InterPro" id="IPR029050">
    <property type="entry name" value="Immunoprotect_excell_Ig-like"/>
</dbReference>